<evidence type="ECO:0000256" key="1">
    <source>
        <dbReference type="ARBA" id="ARBA00006432"/>
    </source>
</evidence>
<dbReference type="GO" id="GO:0006631">
    <property type="term" value="P:fatty acid metabolic process"/>
    <property type="evidence" value="ECO:0007669"/>
    <property type="project" value="TreeGrafter"/>
</dbReference>
<dbReference type="Gene3D" id="3.40.50.12780">
    <property type="entry name" value="N-terminal domain of ligase-like"/>
    <property type="match status" value="1"/>
</dbReference>
<dbReference type="PANTHER" id="PTHR43201">
    <property type="entry name" value="ACYL-COA SYNTHETASE"/>
    <property type="match status" value="1"/>
</dbReference>
<proteinExistence type="inferred from homology"/>
<comment type="similarity">
    <text evidence="1">Belongs to the ATP-dependent AMP-binding enzyme family.</text>
</comment>
<dbReference type="AlphaFoldDB" id="A0A6J6E5A5"/>
<evidence type="ECO:0000313" key="4">
    <source>
        <dbReference type="EMBL" id="CAB4570996.1"/>
    </source>
</evidence>
<protein>
    <submittedName>
        <fullName evidence="4">Unannotated protein</fullName>
    </submittedName>
</protein>
<dbReference type="PANTHER" id="PTHR43201:SF5">
    <property type="entry name" value="MEDIUM-CHAIN ACYL-COA LIGASE ACSF2, MITOCHONDRIAL"/>
    <property type="match status" value="1"/>
</dbReference>
<dbReference type="PROSITE" id="PS00455">
    <property type="entry name" value="AMP_BINDING"/>
    <property type="match status" value="1"/>
</dbReference>
<dbReference type="InterPro" id="IPR042099">
    <property type="entry name" value="ANL_N_sf"/>
</dbReference>
<dbReference type="InterPro" id="IPR020845">
    <property type="entry name" value="AMP-binding_CS"/>
</dbReference>
<dbReference type="SUPFAM" id="SSF56801">
    <property type="entry name" value="Acetyl-CoA synthetase-like"/>
    <property type="match status" value="1"/>
</dbReference>
<organism evidence="4">
    <name type="scientific">freshwater metagenome</name>
    <dbReference type="NCBI Taxonomy" id="449393"/>
    <lineage>
        <taxon>unclassified sequences</taxon>
        <taxon>metagenomes</taxon>
        <taxon>ecological metagenomes</taxon>
    </lineage>
</organism>
<feature type="domain" description="AMP-dependent synthetase/ligase" evidence="3">
    <location>
        <begin position="42"/>
        <end position="205"/>
    </location>
</feature>
<evidence type="ECO:0000256" key="2">
    <source>
        <dbReference type="ARBA" id="ARBA00022598"/>
    </source>
</evidence>
<evidence type="ECO:0000259" key="3">
    <source>
        <dbReference type="Pfam" id="PF00501"/>
    </source>
</evidence>
<accession>A0A6J6E5A5</accession>
<gene>
    <name evidence="4" type="ORF">UFOPK1650_00698</name>
</gene>
<dbReference type="Gene3D" id="3.30.300.30">
    <property type="match status" value="1"/>
</dbReference>
<dbReference type="EMBL" id="CAEZTJ010000097">
    <property type="protein sequence ID" value="CAB4570996.1"/>
    <property type="molecule type" value="Genomic_DNA"/>
</dbReference>
<sequence length="371" mass="39957">MDVNAKRGVKHVTAEWQMPQILDSLAKALNGTGPALRFAEQSNPSLESVPENIAVVVATSGTTGKAKEIGLSAAALFASARASNDYLGAAPGDTWSLLLPLTHIAGVNVLVRSLELGREPIDLRNTTLETIPTADFTAIVPTQLHRAVNESGFLLRHLQSAHRVLVGGAMLSGDLRKSASDAQLQVTATYGMTETSGGCVYDGIPLEGTEVEIREGRIAIKSTCLASYYLPTRPGETITPIADSDGWYLTNDLGHFDEGRLVVVGRVDDVIISGGEKISLRAVEEFLTPLVDGEVVAFTHPDAEWGERLAIATTASIEVDHWQELQGKIRISLGRHAIPQDIYRIAEIPRGALGKVDREKVLRTIKSKESR</sequence>
<keyword evidence="2" id="KW-0436">Ligase</keyword>
<dbReference type="InterPro" id="IPR000873">
    <property type="entry name" value="AMP-dep_synth/lig_dom"/>
</dbReference>
<dbReference type="InterPro" id="IPR045851">
    <property type="entry name" value="AMP-bd_C_sf"/>
</dbReference>
<name>A0A6J6E5A5_9ZZZZ</name>
<dbReference type="GO" id="GO:0031956">
    <property type="term" value="F:medium-chain fatty acid-CoA ligase activity"/>
    <property type="evidence" value="ECO:0007669"/>
    <property type="project" value="TreeGrafter"/>
</dbReference>
<dbReference type="Pfam" id="PF00501">
    <property type="entry name" value="AMP-binding"/>
    <property type="match status" value="1"/>
</dbReference>
<reference evidence="4" key="1">
    <citation type="submission" date="2020-05" db="EMBL/GenBank/DDBJ databases">
        <authorList>
            <person name="Chiriac C."/>
            <person name="Salcher M."/>
            <person name="Ghai R."/>
            <person name="Kavagutti S V."/>
        </authorList>
    </citation>
    <scope>NUCLEOTIDE SEQUENCE</scope>
</reference>